<dbReference type="AlphaFoldDB" id="A0A5J5EX68"/>
<feature type="chain" id="PRO_5023925417" evidence="2">
    <location>
        <begin position="28"/>
        <end position="115"/>
    </location>
</feature>
<evidence type="ECO:0000313" key="3">
    <source>
        <dbReference type="EMBL" id="KAA8905553.1"/>
    </source>
</evidence>
<sequence length="115" mass="11554">MAAFNKSFLFALLLIVAMLFLATSVSAQTATVGRNNTATATNSSLPGSNATASSHPTGADEASAGTTISSSVALFGALIAVRGTFLSSTLISKSMPKANKTLSLGRVILSVITCA</sequence>
<organism evidence="3 4">
    <name type="scientific">Sphaerosporella brunnea</name>
    <dbReference type="NCBI Taxonomy" id="1250544"/>
    <lineage>
        <taxon>Eukaryota</taxon>
        <taxon>Fungi</taxon>
        <taxon>Dikarya</taxon>
        <taxon>Ascomycota</taxon>
        <taxon>Pezizomycotina</taxon>
        <taxon>Pezizomycetes</taxon>
        <taxon>Pezizales</taxon>
        <taxon>Pyronemataceae</taxon>
        <taxon>Sphaerosporella</taxon>
    </lineage>
</organism>
<reference evidence="3 4" key="1">
    <citation type="submission" date="2019-09" db="EMBL/GenBank/DDBJ databases">
        <title>Draft genome of the ectomycorrhizal ascomycete Sphaerosporella brunnea.</title>
        <authorList>
            <consortium name="DOE Joint Genome Institute"/>
            <person name="Benucci G.M."/>
            <person name="Marozzi G."/>
            <person name="Antonielli L."/>
            <person name="Sanchez S."/>
            <person name="Marco P."/>
            <person name="Wang X."/>
            <person name="Falini L.B."/>
            <person name="Barry K."/>
            <person name="Haridas S."/>
            <person name="Lipzen A."/>
            <person name="Labutti K."/>
            <person name="Grigoriev I.V."/>
            <person name="Murat C."/>
            <person name="Martin F."/>
            <person name="Albertini E."/>
            <person name="Donnini D."/>
            <person name="Bonito G."/>
        </authorList>
    </citation>
    <scope>NUCLEOTIDE SEQUENCE [LARGE SCALE GENOMIC DNA]</scope>
    <source>
        <strain evidence="3 4">Sb_GMNB300</strain>
    </source>
</reference>
<evidence type="ECO:0000313" key="4">
    <source>
        <dbReference type="Proteomes" id="UP000326924"/>
    </source>
</evidence>
<feature type="signal peptide" evidence="2">
    <location>
        <begin position="1"/>
        <end position="27"/>
    </location>
</feature>
<name>A0A5J5EX68_9PEZI</name>
<keyword evidence="4" id="KW-1185">Reference proteome</keyword>
<evidence type="ECO:0000256" key="2">
    <source>
        <dbReference type="SAM" id="SignalP"/>
    </source>
</evidence>
<dbReference type="InParanoid" id="A0A5J5EX68"/>
<comment type="caution">
    <text evidence="3">The sequence shown here is derived from an EMBL/GenBank/DDBJ whole genome shotgun (WGS) entry which is preliminary data.</text>
</comment>
<dbReference type="Proteomes" id="UP000326924">
    <property type="component" value="Unassembled WGS sequence"/>
</dbReference>
<dbReference type="EMBL" id="VXIS01000098">
    <property type="protein sequence ID" value="KAA8905553.1"/>
    <property type="molecule type" value="Genomic_DNA"/>
</dbReference>
<gene>
    <name evidence="3" type="ORF">FN846DRAFT_950418</name>
</gene>
<evidence type="ECO:0000256" key="1">
    <source>
        <dbReference type="SAM" id="MobiDB-lite"/>
    </source>
</evidence>
<accession>A0A5J5EX68</accession>
<feature type="region of interest" description="Disordered" evidence="1">
    <location>
        <begin position="38"/>
        <end position="63"/>
    </location>
</feature>
<keyword evidence="2" id="KW-0732">Signal</keyword>
<protein>
    <submittedName>
        <fullName evidence="3">Uncharacterized protein</fullName>
    </submittedName>
</protein>
<feature type="compositionally biased region" description="Polar residues" evidence="1">
    <location>
        <begin position="38"/>
        <end position="56"/>
    </location>
</feature>
<proteinExistence type="predicted"/>